<feature type="domain" description="PTS EIIA type-1" evidence="13">
    <location>
        <begin position="507"/>
        <end position="611"/>
    </location>
</feature>
<feature type="domain" description="PTS EIIB type-1" evidence="14">
    <location>
        <begin position="9"/>
        <end position="91"/>
    </location>
</feature>
<feature type="transmembrane region" description="Helical" evidence="12">
    <location>
        <begin position="103"/>
        <end position="134"/>
    </location>
</feature>
<reference evidence="16" key="1">
    <citation type="submission" date="2014-10" db="EMBL/GenBank/DDBJ databases">
        <title>A third glucose uptake bypass in Corynebacterium glutamicum ATCC 31833.</title>
        <authorList>
            <person name="Ikeda M."/>
            <person name="Noguchi N."/>
            <person name="Ohshita M."/>
            <person name="Senoo A."/>
            <person name="Mitsuhashi S."/>
            <person name="Takeno S."/>
        </authorList>
    </citation>
    <scope>NUCLEOTIDE SEQUENCE</scope>
    <source>
        <strain evidence="16">ATCC 31833</strain>
    </source>
</reference>
<dbReference type="PANTHER" id="PTHR30175:SF1">
    <property type="entry name" value="PTS SYSTEM ARBUTIN-, CELLOBIOSE-, AND SALICIN-SPECIFIC EIIBC COMPONENT-RELATED"/>
    <property type="match status" value="1"/>
</dbReference>
<feature type="transmembrane region" description="Helical" evidence="12">
    <location>
        <begin position="328"/>
        <end position="346"/>
    </location>
</feature>
<dbReference type="SUPFAM" id="SSF51261">
    <property type="entry name" value="Duplicated hybrid motif"/>
    <property type="match status" value="1"/>
</dbReference>
<dbReference type="FunFam" id="2.70.70.10:FF:000001">
    <property type="entry name" value="PTS system glucose-specific IIA component"/>
    <property type="match status" value="1"/>
</dbReference>
<evidence type="ECO:0000256" key="1">
    <source>
        <dbReference type="ARBA" id="ARBA00004651"/>
    </source>
</evidence>
<dbReference type="Pfam" id="PF00358">
    <property type="entry name" value="PTS_EIIA_1"/>
    <property type="match status" value="1"/>
</dbReference>
<dbReference type="NCBIfam" id="TIGR01995">
    <property type="entry name" value="PTS-II-ABC-beta"/>
    <property type="match status" value="1"/>
</dbReference>
<sequence length="643" mass="68163">MAEKVRDYPKLAAQIIDIVGGEENISMLTRCATRLRLVLKSTPDEAKTKVAALPGVITVVENSGQFQVVIGNHVGEVYDAAQELVNIDEQDTPKSKQSILNRVIAMMSAVFAPFIYVLAAAGLIQGVLIIVSALWQDFPETGTYQVFSFISWAPFTFLPVFIAITAAQYFKVNTYIAVFCAVALVSPSWGELAGRVAAGEDIAFFGASLNTTTYTSTVLPPLILVWLLSYLERWCKKFLPAVVTQLFTPLICAVIMVPLTIMVLGPLSAGGANAVADGYNWLVNVFPPAAAALVGGFWQVAVIFGIHWGITPVVMANFEMYGSDSFQVFQTAAVLAQVGAAVGVLLKSRSHEMKRVAGSAAITGIFGITEPTIYGVTLRLKKPFIYGCISGAIGAIVISIFGSRQYVYAGLPGPLTLMNAYSPGTNSLVGALIGGAISFVLAILLTYFLGFKDIDPSAADEDGANDSALPSEKEIQVFEDKLATAKNHADVTAPIAGKVIPLSEVPDPVFSGGAMGEGVAILPSEDRVVAPFDGTVVTVLPSKHAIGLRSDDGVELLIHVGLETVGLNGEPFTTYVAKGDSVKTGQLLLKFDRAAIEEAGLSLVTPVIVTNTKNYDEVLSAPNRTTSVGEPLLHPVTLDKASI</sequence>
<dbReference type="PROSITE" id="PS00371">
    <property type="entry name" value="PTS_EIIA_TYPE_1_HIS"/>
    <property type="match status" value="1"/>
</dbReference>
<dbReference type="GO" id="GO:0005886">
    <property type="term" value="C:plasma membrane"/>
    <property type="evidence" value="ECO:0007669"/>
    <property type="project" value="UniProtKB-SubCell"/>
</dbReference>
<dbReference type="CDD" id="cd00212">
    <property type="entry name" value="PTS_IIB_glc"/>
    <property type="match status" value="1"/>
</dbReference>
<dbReference type="GO" id="GO:0016301">
    <property type="term" value="F:kinase activity"/>
    <property type="evidence" value="ECO:0007669"/>
    <property type="project" value="UniProtKB-KW"/>
</dbReference>
<evidence type="ECO:0000256" key="9">
    <source>
        <dbReference type="ARBA" id="ARBA00022989"/>
    </source>
</evidence>
<feature type="domain" description="PTS EIIC type-1" evidence="15">
    <location>
        <begin position="105"/>
        <end position="461"/>
    </location>
</feature>
<feature type="transmembrane region" description="Helical" evidence="12">
    <location>
        <begin position="172"/>
        <end position="190"/>
    </location>
</feature>
<evidence type="ECO:0000259" key="13">
    <source>
        <dbReference type="PROSITE" id="PS51093"/>
    </source>
</evidence>
<feature type="active site" description="Phosphocysteine intermediate; for EIIB activity" evidence="11">
    <location>
        <position position="31"/>
    </location>
</feature>
<dbReference type="PROSITE" id="PS51103">
    <property type="entry name" value="PTS_EIIC_TYPE_1"/>
    <property type="match status" value="1"/>
</dbReference>
<keyword evidence="2" id="KW-0813">Transport</keyword>
<feature type="transmembrane region" description="Helical" evidence="12">
    <location>
        <begin position="202"/>
        <end position="231"/>
    </location>
</feature>
<proteinExistence type="predicted"/>
<dbReference type="EMBL" id="LC009376">
    <property type="protein sequence ID" value="BAP82453.1"/>
    <property type="molecule type" value="Genomic_DNA"/>
</dbReference>
<dbReference type="SUPFAM" id="SSF55604">
    <property type="entry name" value="Glucose permease domain IIB"/>
    <property type="match status" value="1"/>
</dbReference>
<dbReference type="PROSITE" id="PS51098">
    <property type="entry name" value="PTS_EIIB_TYPE_1"/>
    <property type="match status" value="1"/>
</dbReference>
<dbReference type="NCBIfam" id="TIGR00830">
    <property type="entry name" value="PTBA"/>
    <property type="match status" value="1"/>
</dbReference>
<dbReference type="Pfam" id="PF02378">
    <property type="entry name" value="PTS_EIIC"/>
    <property type="match status" value="1"/>
</dbReference>
<feature type="transmembrane region" description="Helical" evidence="12">
    <location>
        <begin position="285"/>
        <end position="308"/>
    </location>
</feature>
<evidence type="ECO:0000256" key="12">
    <source>
        <dbReference type="SAM" id="Phobius"/>
    </source>
</evidence>
<protein>
    <submittedName>
        <fullName evidence="16">PTS system, beta-glucoside-specific transporter subunit IIBCA</fullName>
    </submittedName>
</protein>
<evidence type="ECO:0000313" key="16">
    <source>
        <dbReference type="EMBL" id="BAP82453.1"/>
    </source>
</evidence>
<name>A0A0A1GL25_CORGT</name>
<dbReference type="Gene3D" id="3.30.1360.60">
    <property type="entry name" value="Glucose permease domain IIB"/>
    <property type="match status" value="1"/>
</dbReference>
<keyword evidence="10 12" id="KW-0472">Membrane</keyword>
<dbReference type="GO" id="GO:0009401">
    <property type="term" value="P:phosphoenolpyruvate-dependent sugar phosphotransferase system"/>
    <property type="evidence" value="ECO:0007669"/>
    <property type="project" value="UniProtKB-KW"/>
</dbReference>
<dbReference type="Pfam" id="PF00367">
    <property type="entry name" value="PTS_EIIB"/>
    <property type="match status" value="1"/>
</dbReference>
<evidence type="ECO:0000256" key="8">
    <source>
        <dbReference type="ARBA" id="ARBA00022777"/>
    </source>
</evidence>
<keyword evidence="4" id="KW-0762">Sugar transport</keyword>
<dbReference type="Gene3D" id="2.70.70.10">
    <property type="entry name" value="Glucose Permease (Domain IIA)"/>
    <property type="match status" value="1"/>
</dbReference>
<dbReference type="GO" id="GO:0008982">
    <property type="term" value="F:protein-N(PI)-phosphohistidine-sugar phosphotransferase activity"/>
    <property type="evidence" value="ECO:0007669"/>
    <property type="project" value="InterPro"/>
</dbReference>
<keyword evidence="3" id="KW-1003">Cell membrane</keyword>
<dbReference type="InterPro" id="IPR013013">
    <property type="entry name" value="PTS_EIIC_1"/>
</dbReference>
<evidence type="ECO:0000256" key="7">
    <source>
        <dbReference type="ARBA" id="ARBA00022692"/>
    </source>
</evidence>
<gene>
    <name evidence="16" type="primary">bglF</name>
</gene>
<dbReference type="InterPro" id="IPR036878">
    <property type="entry name" value="Glu_permease_IIB"/>
</dbReference>
<evidence type="ECO:0000256" key="2">
    <source>
        <dbReference type="ARBA" id="ARBA00022448"/>
    </source>
</evidence>
<feature type="transmembrane region" description="Helical" evidence="12">
    <location>
        <begin position="427"/>
        <end position="449"/>
    </location>
</feature>
<feature type="transmembrane region" description="Helical" evidence="12">
    <location>
        <begin position="384"/>
        <end position="407"/>
    </location>
</feature>
<dbReference type="GO" id="GO:0015771">
    <property type="term" value="P:trehalose transport"/>
    <property type="evidence" value="ECO:0007669"/>
    <property type="project" value="TreeGrafter"/>
</dbReference>
<evidence type="ECO:0000256" key="11">
    <source>
        <dbReference type="PROSITE-ProRule" id="PRU00421"/>
    </source>
</evidence>
<feature type="transmembrane region" description="Helical" evidence="12">
    <location>
        <begin position="238"/>
        <end position="265"/>
    </location>
</feature>
<dbReference type="PANTHER" id="PTHR30175">
    <property type="entry name" value="PHOSPHOTRANSFERASE SYSTEM TRANSPORT PROTEIN"/>
    <property type="match status" value="1"/>
</dbReference>
<dbReference type="InterPro" id="IPR001127">
    <property type="entry name" value="PTS_EIIA_1_perm"/>
</dbReference>
<dbReference type="InterPro" id="IPR003352">
    <property type="entry name" value="PTS_EIIC"/>
</dbReference>
<feature type="transmembrane region" description="Helical" evidence="12">
    <location>
        <begin position="358"/>
        <end position="377"/>
    </location>
</feature>
<dbReference type="InterPro" id="IPR018113">
    <property type="entry name" value="PTrfase_EIIB_Cys"/>
</dbReference>
<keyword evidence="7 12" id="KW-0812">Transmembrane</keyword>
<accession>A0A0A1GL25</accession>
<dbReference type="InterPro" id="IPR011055">
    <property type="entry name" value="Dup_hybrid_motif"/>
</dbReference>
<dbReference type="InterPro" id="IPR011297">
    <property type="entry name" value="PTS_IIABC_b_glu"/>
</dbReference>
<feature type="transmembrane region" description="Helical" evidence="12">
    <location>
        <begin position="146"/>
        <end position="165"/>
    </location>
</feature>
<evidence type="ECO:0000256" key="10">
    <source>
        <dbReference type="ARBA" id="ARBA00023136"/>
    </source>
</evidence>
<dbReference type="AlphaFoldDB" id="A0A0A1GL25"/>
<keyword evidence="5" id="KW-0808">Transferase</keyword>
<dbReference type="InterPro" id="IPR050558">
    <property type="entry name" value="PTS_Sugar-Specific_Components"/>
</dbReference>
<keyword evidence="8" id="KW-0418">Kinase</keyword>
<evidence type="ECO:0000256" key="6">
    <source>
        <dbReference type="ARBA" id="ARBA00022683"/>
    </source>
</evidence>
<dbReference type="InterPro" id="IPR001996">
    <property type="entry name" value="PTS_IIB_1"/>
</dbReference>
<dbReference type="PROSITE" id="PS51093">
    <property type="entry name" value="PTS_EIIA_TYPE_1"/>
    <property type="match status" value="1"/>
</dbReference>
<dbReference type="GO" id="GO:0090589">
    <property type="term" value="F:protein-phosphocysteine-trehalose phosphotransferase system transporter activity"/>
    <property type="evidence" value="ECO:0007669"/>
    <property type="project" value="TreeGrafter"/>
</dbReference>
<keyword evidence="6" id="KW-0598">Phosphotransferase system</keyword>
<organism evidence="16">
    <name type="scientific">Corynebacterium glutamicum</name>
    <name type="common">Brevibacterium saccharolyticum</name>
    <dbReference type="NCBI Taxonomy" id="1718"/>
    <lineage>
        <taxon>Bacteria</taxon>
        <taxon>Bacillati</taxon>
        <taxon>Actinomycetota</taxon>
        <taxon>Actinomycetes</taxon>
        <taxon>Mycobacteriales</taxon>
        <taxon>Corynebacteriaceae</taxon>
        <taxon>Corynebacterium</taxon>
    </lineage>
</organism>
<evidence type="ECO:0000256" key="4">
    <source>
        <dbReference type="ARBA" id="ARBA00022597"/>
    </source>
</evidence>
<evidence type="ECO:0000259" key="14">
    <source>
        <dbReference type="PROSITE" id="PS51098"/>
    </source>
</evidence>
<keyword evidence="9 12" id="KW-1133">Transmembrane helix</keyword>
<comment type="subcellular location">
    <subcellularLocation>
        <location evidence="1">Cell membrane</location>
        <topology evidence="1">Multi-pass membrane protein</topology>
    </subcellularLocation>
</comment>
<evidence type="ECO:0000259" key="15">
    <source>
        <dbReference type="PROSITE" id="PS51103"/>
    </source>
</evidence>
<evidence type="ECO:0000256" key="5">
    <source>
        <dbReference type="ARBA" id="ARBA00022679"/>
    </source>
</evidence>
<evidence type="ECO:0000256" key="3">
    <source>
        <dbReference type="ARBA" id="ARBA00022475"/>
    </source>
</evidence>